<dbReference type="EMBL" id="AZMM01015443">
    <property type="protein sequence ID" value="ETJ30033.1"/>
    <property type="molecule type" value="Genomic_DNA"/>
</dbReference>
<name>W1XI68_9ZZZZ</name>
<evidence type="ECO:0000313" key="1">
    <source>
        <dbReference type="EMBL" id="ETJ30033.1"/>
    </source>
</evidence>
<gene>
    <name evidence="1" type="ORF">Q604_UNBC15443G0001</name>
</gene>
<proteinExistence type="predicted"/>
<feature type="non-terminal residue" evidence="1">
    <location>
        <position position="73"/>
    </location>
</feature>
<protein>
    <submittedName>
        <fullName evidence="1">Uncharacterized protein</fullName>
    </submittedName>
</protein>
<accession>W1XI68</accession>
<sequence length="73" mass="8166">KTQNLTVKAHTSTKASTVVMNKLGGENKPEEGIYFSWQDAWGAKPADANEYFYVIYVSEITRFGTRSESSTMP</sequence>
<organism evidence="1">
    <name type="scientific">human gut metagenome</name>
    <dbReference type="NCBI Taxonomy" id="408170"/>
    <lineage>
        <taxon>unclassified sequences</taxon>
        <taxon>metagenomes</taxon>
        <taxon>organismal metagenomes</taxon>
    </lineage>
</organism>
<comment type="caution">
    <text evidence="1">The sequence shown here is derived from an EMBL/GenBank/DDBJ whole genome shotgun (WGS) entry which is preliminary data.</text>
</comment>
<reference evidence="1" key="1">
    <citation type="submission" date="2013-12" db="EMBL/GenBank/DDBJ databases">
        <title>A Varibaculum cambriense genome reconstructed from a premature infant gut community with otherwise low bacterial novelty that shifts toward anaerobic metabolism during the third week of life.</title>
        <authorList>
            <person name="Brown C.T."/>
            <person name="Sharon I."/>
            <person name="Thomas B.C."/>
            <person name="Castelle C.J."/>
            <person name="Morowitz M.J."/>
            <person name="Banfield J.F."/>
        </authorList>
    </citation>
    <scope>NUCLEOTIDE SEQUENCE</scope>
</reference>
<dbReference type="AlphaFoldDB" id="W1XI68"/>
<feature type="non-terminal residue" evidence="1">
    <location>
        <position position="1"/>
    </location>
</feature>